<feature type="region of interest" description="Disordered" evidence="1">
    <location>
        <begin position="251"/>
        <end position="275"/>
    </location>
</feature>
<reference evidence="2" key="1">
    <citation type="submission" date="2021-02" db="EMBL/GenBank/DDBJ databases">
        <authorList>
            <person name="Nowell W R."/>
        </authorList>
    </citation>
    <scope>NUCLEOTIDE SEQUENCE</scope>
</reference>
<dbReference type="Proteomes" id="UP000663854">
    <property type="component" value="Unassembled WGS sequence"/>
</dbReference>
<name>A0A813SKT0_9BILA</name>
<organism evidence="2 4">
    <name type="scientific">Rotaria sordida</name>
    <dbReference type="NCBI Taxonomy" id="392033"/>
    <lineage>
        <taxon>Eukaryota</taxon>
        <taxon>Metazoa</taxon>
        <taxon>Spiralia</taxon>
        <taxon>Gnathifera</taxon>
        <taxon>Rotifera</taxon>
        <taxon>Eurotatoria</taxon>
        <taxon>Bdelloidea</taxon>
        <taxon>Philodinida</taxon>
        <taxon>Philodinidae</taxon>
        <taxon>Rotaria</taxon>
    </lineage>
</organism>
<evidence type="ECO:0000313" key="5">
    <source>
        <dbReference type="Proteomes" id="UP000663870"/>
    </source>
</evidence>
<dbReference type="AlphaFoldDB" id="A0A813SKT0"/>
<evidence type="ECO:0000313" key="3">
    <source>
        <dbReference type="EMBL" id="CAF0846143.1"/>
    </source>
</evidence>
<dbReference type="EMBL" id="CAJNOL010000102">
    <property type="protein sequence ID" value="CAF0846143.1"/>
    <property type="molecule type" value="Genomic_DNA"/>
</dbReference>
<comment type="caution">
    <text evidence="2">The sequence shown here is derived from an EMBL/GenBank/DDBJ whole genome shotgun (WGS) entry which is preliminary data.</text>
</comment>
<evidence type="ECO:0000313" key="2">
    <source>
        <dbReference type="EMBL" id="CAF0798501.1"/>
    </source>
</evidence>
<sequence length="275" mass="31732">MLWDSTIIKEESSMVLDNMNNNEQFQSATTDKSFIDQYQADLQSMVDSFVTSVDGLSTIRPSSIKPRRIISPLKYQRSITSTSSLVTFDRDPAATETTEHLTNELRWLLIQYGPHQPRDDEDHFLASAKSTNNGKGCIRFRSKWFDDPRFSDWLEYSLSTGRAYCFYCRLFAESNRNRAFSRDGIKNWRKCLGSRGQKKRRSTGTSMKSDEDIIICQRRGLLESHAMSEAHKQAYNKYLAFVDRMHFNSEPIENNNESKQSGDSISESNLSHKTK</sequence>
<accession>A0A813SKT0</accession>
<dbReference type="EMBL" id="CAJNOH010000041">
    <property type="protein sequence ID" value="CAF0798501.1"/>
    <property type="molecule type" value="Genomic_DNA"/>
</dbReference>
<evidence type="ECO:0000313" key="4">
    <source>
        <dbReference type="Proteomes" id="UP000663854"/>
    </source>
</evidence>
<dbReference type="Proteomes" id="UP000663870">
    <property type="component" value="Unassembled WGS sequence"/>
</dbReference>
<protein>
    <recommendedName>
        <fullName evidence="6">TTF-type domain-containing protein</fullName>
    </recommendedName>
</protein>
<evidence type="ECO:0008006" key="6">
    <source>
        <dbReference type="Google" id="ProtNLM"/>
    </source>
</evidence>
<proteinExistence type="predicted"/>
<evidence type="ECO:0000256" key="1">
    <source>
        <dbReference type="SAM" id="MobiDB-lite"/>
    </source>
</evidence>
<keyword evidence="5" id="KW-1185">Reference proteome</keyword>
<gene>
    <name evidence="3" type="ORF">JXQ802_LOCUS6447</name>
    <name evidence="2" type="ORF">PYM288_LOCUS4486</name>
</gene>